<dbReference type="InterPro" id="IPR055346">
    <property type="entry name" value="Fe-S_cluster_assembly_SufBD"/>
</dbReference>
<dbReference type="SMR" id="Q9HLM3"/>
<gene>
    <name evidence="2" type="ordered locus">Ta0204</name>
</gene>
<evidence type="ECO:0000313" key="2">
    <source>
        <dbReference type="EMBL" id="CAC11350.1"/>
    </source>
</evidence>
<dbReference type="GO" id="GO:0016226">
    <property type="term" value="P:iron-sulfur cluster assembly"/>
    <property type="evidence" value="ECO:0007669"/>
    <property type="project" value="InterPro"/>
</dbReference>
<dbReference type="STRING" id="273075.gene:9571420"/>
<dbReference type="Proteomes" id="UP000001024">
    <property type="component" value="Chromosome"/>
</dbReference>
<dbReference type="HOGENOM" id="CLU_680787_0_0_2"/>
<organism evidence="2 3">
    <name type="scientific">Thermoplasma acidophilum (strain ATCC 25905 / DSM 1728 / JCM 9062 / NBRC 15155 / AMRC-C165)</name>
    <dbReference type="NCBI Taxonomy" id="273075"/>
    <lineage>
        <taxon>Archaea</taxon>
        <taxon>Methanobacteriati</taxon>
        <taxon>Thermoplasmatota</taxon>
        <taxon>Thermoplasmata</taxon>
        <taxon>Thermoplasmatales</taxon>
        <taxon>Thermoplasmataceae</taxon>
        <taxon>Thermoplasma</taxon>
    </lineage>
</organism>
<dbReference type="InterPro" id="IPR011542">
    <property type="entry name" value="SUF_FeS_clus_asmbl_SufD"/>
</dbReference>
<dbReference type="KEGG" id="tac:Ta0204"/>
<feature type="domain" description="SUF system FeS cluster assembly SufBD core" evidence="1">
    <location>
        <begin position="146"/>
        <end position="372"/>
    </location>
</feature>
<dbReference type="eggNOG" id="arCOG01715">
    <property type="taxonomic scope" value="Archaea"/>
</dbReference>
<dbReference type="InParanoid" id="Q9HLM3"/>
<dbReference type="NCBIfam" id="TIGR01981">
    <property type="entry name" value="sufD"/>
    <property type="match status" value="1"/>
</dbReference>
<dbReference type="InterPro" id="IPR037284">
    <property type="entry name" value="SUF_FeS_clus_asmbl_SufBD_sf"/>
</dbReference>
<dbReference type="EnsemblBacteria" id="CAC11350">
    <property type="protein sequence ID" value="CAC11350"/>
    <property type="gene ID" value="CAC11350"/>
</dbReference>
<sequence>MINDRGYDRLHEYRQENFIQFMKTPPQTWKESPTRMRYVEFTDEFVEKMVLGKQEASNGDYRRSDEDVAIVNGRVHVYDTKGLIVSSIRDAEETHPSILYDFAGKEYVYDRYEFLINAGFHDGLFLYVPKGVSASINIEDYASSTSSFAAKNMIIVDEGSKINVFRRISGSGTGNGYQGDNTYIFLGKNASIEYNQVQDRPKTVEGLQFIRTFMDDYSSARIYHAENGYDRSIIVTESYQYGNGTNYQVRGVSFTRSLQQMDLRDNTIQIGTHTVADIYIRGIVRDRSLTMQRGNIDIREQARHAEGYYDTRILLLSKDAFANTKPALLINNNDVRSKHASAISNIDDISLFYLRSRGIDEDTAKNMIVEGFTEHVVEGSDERLKEAVVRFSGL</sequence>
<dbReference type="InterPro" id="IPR000825">
    <property type="entry name" value="SUF_FeS_clus_asmbl_SufBD_core"/>
</dbReference>
<keyword evidence="3" id="KW-1185">Reference proteome</keyword>
<dbReference type="EMBL" id="AL445063">
    <property type="protein sequence ID" value="CAC11350.1"/>
    <property type="molecule type" value="Genomic_DNA"/>
</dbReference>
<name>Q9HLM3_THEAC</name>
<dbReference type="SUPFAM" id="SSF101960">
    <property type="entry name" value="Stabilizer of iron transporter SufD"/>
    <property type="match status" value="1"/>
</dbReference>
<reference evidence="2 3" key="1">
    <citation type="journal article" date="2000" name="Nature">
        <title>The genome sequence of the thermoacidophilic scavenger Thermoplasma acidophilum.</title>
        <authorList>
            <person name="Ruepp A."/>
            <person name="Graml W."/>
            <person name="Santos-Martinez M.L."/>
            <person name="Koretke K.K."/>
            <person name="Volker C."/>
            <person name="Mewes H.W."/>
            <person name="Frishman D."/>
            <person name="Stocker S."/>
            <person name="Lupas A.N."/>
            <person name="Baumeister W."/>
        </authorList>
    </citation>
    <scope>NUCLEOTIDE SEQUENCE [LARGE SCALE GENOMIC DNA]</scope>
    <source>
        <strain evidence="3">ATCC 25905 / DSM 1728 / JCM 9062 / NBRC 15155 / AMRC-C165</strain>
    </source>
</reference>
<dbReference type="AlphaFoldDB" id="Q9HLM3"/>
<dbReference type="PANTHER" id="PTHR43575">
    <property type="entry name" value="PROTEIN ABCI7, CHLOROPLASTIC"/>
    <property type="match status" value="1"/>
</dbReference>
<dbReference type="Pfam" id="PF01458">
    <property type="entry name" value="SUFBD_core"/>
    <property type="match status" value="1"/>
</dbReference>
<evidence type="ECO:0000259" key="1">
    <source>
        <dbReference type="Pfam" id="PF01458"/>
    </source>
</evidence>
<dbReference type="PaxDb" id="273075-Ta0204"/>
<accession>Q9HLM3</accession>
<dbReference type="PANTHER" id="PTHR43575:SF1">
    <property type="entry name" value="PROTEIN ABCI7, CHLOROPLASTIC"/>
    <property type="match status" value="1"/>
</dbReference>
<evidence type="ECO:0000313" key="3">
    <source>
        <dbReference type="Proteomes" id="UP000001024"/>
    </source>
</evidence>
<protein>
    <recommendedName>
        <fullName evidence="1">SUF system FeS cluster assembly SufBD core domain-containing protein</fullName>
    </recommendedName>
</protein>
<proteinExistence type="predicted"/>